<dbReference type="EMBL" id="VOHS01000092">
    <property type="protein sequence ID" value="TWV89099.1"/>
    <property type="molecule type" value="Genomic_DNA"/>
</dbReference>
<dbReference type="AlphaFoldDB" id="A0A5C6LKX6"/>
<accession>A0A5C6LKX6</accession>
<dbReference type="OrthoDB" id="1423961at2"/>
<comment type="caution">
    <text evidence="1">The sequence shown here is derived from an EMBL/GenBank/DDBJ whole genome shotgun (WGS) entry which is preliminary data.</text>
</comment>
<dbReference type="Proteomes" id="UP000318815">
    <property type="component" value="Unassembled WGS sequence"/>
</dbReference>
<reference evidence="1 2" key="1">
    <citation type="submission" date="2019-08" db="EMBL/GenBank/DDBJ databases">
        <title>Whole genome sequencing of chitin degrading bacteria Chitinophaga pinensis YS16.</title>
        <authorList>
            <person name="Singh R.P."/>
            <person name="Manchanda G."/>
            <person name="Maurya I.K."/>
            <person name="Joshi N.K."/>
            <person name="Srivastava A.K."/>
        </authorList>
    </citation>
    <scope>NUCLEOTIDE SEQUENCE [LARGE SCALE GENOMIC DNA]</scope>
    <source>
        <strain evidence="1 2">YS-16</strain>
    </source>
</reference>
<sequence length="98" mass="11187">MKDTNSIEPAVATTAYREYHGGYFKTLVSPEQTGGSFALLKWYCLRDQNHLATCMKTRMKLYVLEGTVSFALAIKRILQAPETLFLRPAGCTRIQYYQ</sequence>
<proteinExistence type="predicted"/>
<evidence type="ECO:0000313" key="1">
    <source>
        <dbReference type="EMBL" id="TWV89099.1"/>
    </source>
</evidence>
<name>A0A5C6LKX6_9BACT</name>
<gene>
    <name evidence="1" type="ORF">FEF09_30145</name>
</gene>
<protein>
    <submittedName>
        <fullName evidence="1">Uncharacterized protein</fullName>
    </submittedName>
</protein>
<organism evidence="1 2">
    <name type="scientific">Chitinophaga pinensis</name>
    <dbReference type="NCBI Taxonomy" id="79329"/>
    <lineage>
        <taxon>Bacteria</taxon>
        <taxon>Pseudomonadati</taxon>
        <taxon>Bacteroidota</taxon>
        <taxon>Chitinophagia</taxon>
        <taxon>Chitinophagales</taxon>
        <taxon>Chitinophagaceae</taxon>
        <taxon>Chitinophaga</taxon>
    </lineage>
</organism>
<evidence type="ECO:0000313" key="2">
    <source>
        <dbReference type="Proteomes" id="UP000318815"/>
    </source>
</evidence>
<keyword evidence="2" id="KW-1185">Reference proteome</keyword>
<dbReference type="RefSeq" id="WP_146308595.1">
    <property type="nucleotide sequence ID" value="NZ_VOHS01000092.1"/>
</dbReference>